<evidence type="ECO:0000256" key="1">
    <source>
        <dbReference type="SAM" id="MobiDB-lite"/>
    </source>
</evidence>
<reference evidence="2 3" key="1">
    <citation type="submission" date="2020-08" db="EMBL/GenBank/DDBJ databases">
        <authorList>
            <person name="Hejnol A."/>
        </authorList>
    </citation>
    <scope>NUCLEOTIDE SEQUENCE [LARGE SCALE GENOMIC DNA]</scope>
</reference>
<evidence type="ECO:0000313" key="2">
    <source>
        <dbReference type="EMBL" id="CAD5120941.1"/>
    </source>
</evidence>
<keyword evidence="3" id="KW-1185">Reference proteome</keyword>
<proteinExistence type="predicted"/>
<feature type="compositionally biased region" description="Low complexity" evidence="1">
    <location>
        <begin position="23"/>
        <end position="44"/>
    </location>
</feature>
<name>A0A7I8VX53_9ANNE</name>
<dbReference type="EMBL" id="CAJFCJ010000013">
    <property type="protein sequence ID" value="CAD5120941.1"/>
    <property type="molecule type" value="Genomic_DNA"/>
</dbReference>
<organism evidence="2 3">
    <name type="scientific">Dimorphilus gyrociliatus</name>
    <dbReference type="NCBI Taxonomy" id="2664684"/>
    <lineage>
        <taxon>Eukaryota</taxon>
        <taxon>Metazoa</taxon>
        <taxon>Spiralia</taxon>
        <taxon>Lophotrochozoa</taxon>
        <taxon>Annelida</taxon>
        <taxon>Polychaeta</taxon>
        <taxon>Polychaeta incertae sedis</taxon>
        <taxon>Dinophilidae</taxon>
        <taxon>Dimorphilus</taxon>
    </lineage>
</organism>
<evidence type="ECO:0000313" key="3">
    <source>
        <dbReference type="Proteomes" id="UP000549394"/>
    </source>
</evidence>
<protein>
    <submittedName>
        <fullName evidence="2">Uncharacterized protein</fullName>
    </submittedName>
</protein>
<feature type="region of interest" description="Disordered" evidence="1">
    <location>
        <begin position="1"/>
        <end position="83"/>
    </location>
</feature>
<accession>A0A7I8VX53</accession>
<dbReference type="AlphaFoldDB" id="A0A7I8VX53"/>
<comment type="caution">
    <text evidence="2">The sequence shown here is derived from an EMBL/GenBank/DDBJ whole genome shotgun (WGS) entry which is preliminary data.</text>
</comment>
<gene>
    <name evidence="2" type="ORF">DGYR_LOCUS8948</name>
</gene>
<sequence>MNTKRKIIVLDPVLEVQEDEKQPTSSTSSKSDSGSGSPASMTSPYENKATPTRPPTLSTSKKRKLSNNLKSSLKRLRETVGKYPKRITWEEEPKSHFSQSARKNVTFDPYLDEPVVERKSKGDSNTDKKKTISLNIMQNLEPSKHERYIDYLDEDESWPF</sequence>
<dbReference type="Proteomes" id="UP000549394">
    <property type="component" value="Unassembled WGS sequence"/>
</dbReference>